<name>A0A438CP67_VITVI</name>
<comment type="similarity">
    <text evidence="3">Belongs to the multicopper oxidase family.</text>
</comment>
<keyword evidence="5" id="KW-0479">Metal-binding</keyword>
<dbReference type="PROSITE" id="PS00080">
    <property type="entry name" value="MULTICOPPER_OXIDASE2"/>
    <property type="match status" value="1"/>
</dbReference>
<feature type="domain" description="Plastocyanin-like" evidence="12">
    <location>
        <begin position="28"/>
        <end position="134"/>
    </location>
</feature>
<feature type="domain" description="Plastocyanin-like" evidence="10">
    <location>
        <begin position="152"/>
        <end position="232"/>
    </location>
</feature>
<dbReference type="PANTHER" id="PTHR11709:SF487">
    <property type="entry name" value="LACCASE"/>
    <property type="match status" value="1"/>
</dbReference>
<dbReference type="Proteomes" id="UP000288805">
    <property type="component" value="Unassembled WGS sequence"/>
</dbReference>
<dbReference type="InterPro" id="IPR001117">
    <property type="entry name" value="Cu-oxidase_2nd"/>
</dbReference>
<dbReference type="EMBL" id="QGNW01002152">
    <property type="protein sequence ID" value="RVW25005.1"/>
    <property type="molecule type" value="Genomic_DNA"/>
</dbReference>
<keyword evidence="8" id="KW-0186">Copper</keyword>
<evidence type="ECO:0000256" key="8">
    <source>
        <dbReference type="ARBA" id="ARBA00023008"/>
    </source>
</evidence>
<keyword evidence="9" id="KW-0325">Glycoprotein</keyword>
<accession>A0A438CP67</accession>
<evidence type="ECO:0000256" key="1">
    <source>
        <dbReference type="ARBA" id="ARBA00001935"/>
    </source>
</evidence>
<dbReference type="InterPro" id="IPR045087">
    <property type="entry name" value="Cu-oxidase_fam"/>
</dbReference>
<dbReference type="AlphaFoldDB" id="A0A438CP67"/>
<evidence type="ECO:0000313" key="13">
    <source>
        <dbReference type="EMBL" id="RVW25005.1"/>
    </source>
</evidence>
<evidence type="ECO:0000259" key="10">
    <source>
        <dbReference type="Pfam" id="PF00394"/>
    </source>
</evidence>
<dbReference type="GO" id="GO:0005576">
    <property type="term" value="C:extracellular region"/>
    <property type="evidence" value="ECO:0007669"/>
    <property type="project" value="UniProtKB-SubCell"/>
</dbReference>
<dbReference type="InterPro" id="IPR002355">
    <property type="entry name" value="Cu_oxidase_Cu_BS"/>
</dbReference>
<dbReference type="InterPro" id="IPR011707">
    <property type="entry name" value="Cu-oxidase-like_N"/>
</dbReference>
<reference evidence="13 14" key="1">
    <citation type="journal article" date="2018" name="PLoS Genet.">
        <title>Population sequencing reveals clonal diversity and ancestral inbreeding in the grapevine cultivar Chardonnay.</title>
        <authorList>
            <person name="Roach M.J."/>
            <person name="Johnson D.L."/>
            <person name="Bohlmann J."/>
            <person name="van Vuuren H.J."/>
            <person name="Jones S.J."/>
            <person name="Pretorius I.S."/>
            <person name="Schmidt S.A."/>
            <person name="Borneman A.R."/>
        </authorList>
    </citation>
    <scope>NUCLEOTIDE SEQUENCE [LARGE SCALE GENOMIC DNA]</scope>
    <source>
        <strain evidence="14">cv. Chardonnay</strain>
        <tissue evidence="13">Leaf</tissue>
    </source>
</reference>
<dbReference type="InterPro" id="IPR034289">
    <property type="entry name" value="CuRO_3_LCC"/>
</dbReference>
<dbReference type="CDD" id="cd13897">
    <property type="entry name" value="CuRO_3_LCC_plant"/>
    <property type="match status" value="1"/>
</dbReference>
<evidence type="ECO:0000259" key="11">
    <source>
        <dbReference type="Pfam" id="PF07731"/>
    </source>
</evidence>
<dbReference type="PROSITE" id="PS00079">
    <property type="entry name" value="MULTICOPPER_OXIDASE1"/>
    <property type="match status" value="1"/>
</dbReference>
<evidence type="ECO:0000256" key="2">
    <source>
        <dbReference type="ARBA" id="ARBA00004613"/>
    </source>
</evidence>
<dbReference type="Pfam" id="PF07732">
    <property type="entry name" value="Cu-oxidase_3"/>
    <property type="match status" value="1"/>
</dbReference>
<dbReference type="InterPro" id="IPR033138">
    <property type="entry name" value="Cu_oxidase_CS"/>
</dbReference>
<evidence type="ECO:0000256" key="3">
    <source>
        <dbReference type="ARBA" id="ARBA00010609"/>
    </source>
</evidence>
<dbReference type="Pfam" id="PF07731">
    <property type="entry name" value="Cu-oxidase_2"/>
    <property type="match status" value="1"/>
</dbReference>
<evidence type="ECO:0000313" key="14">
    <source>
        <dbReference type="Proteomes" id="UP000288805"/>
    </source>
</evidence>
<dbReference type="SUPFAM" id="SSF49503">
    <property type="entry name" value="Cupredoxins"/>
    <property type="match status" value="3"/>
</dbReference>
<sequence>MWLIMKGAVWLSFPPYDPHGVFGYPGVVKEASYTRLCSTKNILTVNGQFPGPTIYAKKGRRSLLTFITGEKKISPFTDIHGQMVPSISHNAQFNQGQSLAKRYPFLEEGTLWWHAHSDWTRATVHGAIIVYPKNGTKYPFPKPNAEIPIILGTFKLTVDHGKTYLLRIINAALHEALFFSIAKHKMTVVGTDGSYTKPLTRDYITIYPGQTYDVLLEANQHPDHYYMAAKTYSMPRQLVIFLTTQPPQLLYSTEDTTLHLHLSPCLICLHTMTQMHRFRSWPGLRSLAVAEHLANVPLSPSTKLIYTVVVYMENKFPSVPELVFDFTTDIIPLEYQTPKNGTEVRVLEYNSTVEIVFQGTNLIAGTHHPMHLHGYSFYVVGWGFGNFDKNKDPLRYNLVDPPLQSTISVPTKGWAAIRFEASNPGVWFMHCHVERHQTWGMETAFIVKNGKTLGSSNATSPSDMPPC</sequence>
<evidence type="ECO:0000259" key="12">
    <source>
        <dbReference type="Pfam" id="PF07732"/>
    </source>
</evidence>
<gene>
    <name evidence="13" type="primary">LAC14_27</name>
    <name evidence="13" type="ORF">CK203_116964</name>
</gene>
<keyword evidence="7" id="KW-0560">Oxidoreductase</keyword>
<dbReference type="InterPro" id="IPR011706">
    <property type="entry name" value="Cu-oxidase_C"/>
</dbReference>
<protein>
    <submittedName>
        <fullName evidence="13">Laccase-14</fullName>
    </submittedName>
</protein>
<evidence type="ECO:0000256" key="7">
    <source>
        <dbReference type="ARBA" id="ARBA00023002"/>
    </source>
</evidence>
<feature type="domain" description="Plastocyanin-like" evidence="11">
    <location>
        <begin position="334"/>
        <end position="450"/>
    </location>
</feature>
<evidence type="ECO:0000256" key="5">
    <source>
        <dbReference type="ARBA" id="ARBA00022723"/>
    </source>
</evidence>
<comment type="subcellular location">
    <subcellularLocation>
        <location evidence="2">Secreted</location>
    </subcellularLocation>
</comment>
<keyword evidence="6" id="KW-0677">Repeat</keyword>
<evidence type="ECO:0000256" key="6">
    <source>
        <dbReference type="ARBA" id="ARBA00022737"/>
    </source>
</evidence>
<proteinExistence type="inferred from homology"/>
<dbReference type="GO" id="GO:0016491">
    <property type="term" value="F:oxidoreductase activity"/>
    <property type="evidence" value="ECO:0007669"/>
    <property type="project" value="UniProtKB-KW"/>
</dbReference>
<evidence type="ECO:0000256" key="9">
    <source>
        <dbReference type="ARBA" id="ARBA00023180"/>
    </source>
</evidence>
<dbReference type="Gene3D" id="2.60.40.420">
    <property type="entry name" value="Cupredoxins - blue copper proteins"/>
    <property type="match status" value="3"/>
</dbReference>
<dbReference type="GO" id="GO:0005507">
    <property type="term" value="F:copper ion binding"/>
    <property type="evidence" value="ECO:0007669"/>
    <property type="project" value="InterPro"/>
</dbReference>
<dbReference type="Pfam" id="PF00394">
    <property type="entry name" value="Cu-oxidase"/>
    <property type="match status" value="1"/>
</dbReference>
<evidence type="ECO:0000256" key="4">
    <source>
        <dbReference type="ARBA" id="ARBA00022525"/>
    </source>
</evidence>
<comment type="caution">
    <text evidence="13">The sequence shown here is derived from an EMBL/GenBank/DDBJ whole genome shotgun (WGS) entry which is preliminary data.</text>
</comment>
<dbReference type="PANTHER" id="PTHR11709">
    <property type="entry name" value="MULTI-COPPER OXIDASE"/>
    <property type="match status" value="1"/>
</dbReference>
<comment type="cofactor">
    <cofactor evidence="1">
        <name>Cu cation</name>
        <dbReference type="ChEBI" id="CHEBI:23378"/>
    </cofactor>
</comment>
<organism evidence="13 14">
    <name type="scientific">Vitis vinifera</name>
    <name type="common">Grape</name>
    <dbReference type="NCBI Taxonomy" id="29760"/>
    <lineage>
        <taxon>Eukaryota</taxon>
        <taxon>Viridiplantae</taxon>
        <taxon>Streptophyta</taxon>
        <taxon>Embryophyta</taxon>
        <taxon>Tracheophyta</taxon>
        <taxon>Spermatophyta</taxon>
        <taxon>Magnoliopsida</taxon>
        <taxon>eudicotyledons</taxon>
        <taxon>Gunneridae</taxon>
        <taxon>Pentapetalae</taxon>
        <taxon>rosids</taxon>
        <taxon>Vitales</taxon>
        <taxon>Vitaceae</taxon>
        <taxon>Viteae</taxon>
        <taxon>Vitis</taxon>
    </lineage>
</organism>
<keyword evidence="4" id="KW-0964">Secreted</keyword>
<dbReference type="InterPro" id="IPR008972">
    <property type="entry name" value="Cupredoxin"/>
</dbReference>